<accession>A0A7C5QCH1</accession>
<dbReference type="Gene3D" id="3.30.9.10">
    <property type="entry name" value="D-Amino Acid Oxidase, subunit A, domain 2"/>
    <property type="match status" value="1"/>
</dbReference>
<dbReference type="GO" id="GO:0005737">
    <property type="term" value="C:cytoplasm"/>
    <property type="evidence" value="ECO:0007669"/>
    <property type="project" value="TreeGrafter"/>
</dbReference>
<dbReference type="Pfam" id="PF01266">
    <property type="entry name" value="DAO"/>
    <property type="match status" value="1"/>
</dbReference>
<dbReference type="Gene3D" id="3.50.50.60">
    <property type="entry name" value="FAD/NAD(P)-binding domain"/>
    <property type="match status" value="2"/>
</dbReference>
<dbReference type="SUPFAM" id="SSF54373">
    <property type="entry name" value="FAD-linked reductases, C-terminal domain"/>
    <property type="match status" value="1"/>
</dbReference>
<proteinExistence type="predicted"/>
<dbReference type="AlphaFoldDB" id="A0A7C5QCH1"/>
<organism evidence="2">
    <name type="scientific">Caldiarchaeum subterraneum</name>
    <dbReference type="NCBI Taxonomy" id="311458"/>
    <lineage>
        <taxon>Archaea</taxon>
        <taxon>Nitrososphaerota</taxon>
        <taxon>Candidatus Caldarchaeales</taxon>
        <taxon>Candidatus Caldarchaeaceae</taxon>
        <taxon>Candidatus Caldarchaeum</taxon>
    </lineage>
</organism>
<dbReference type="InterPro" id="IPR036188">
    <property type="entry name" value="FAD/NAD-bd_sf"/>
</dbReference>
<feature type="domain" description="FAD dependent oxidoreductase" evidence="1">
    <location>
        <begin position="16"/>
        <end position="411"/>
    </location>
</feature>
<evidence type="ECO:0000259" key="1">
    <source>
        <dbReference type="Pfam" id="PF01266"/>
    </source>
</evidence>
<evidence type="ECO:0000313" key="2">
    <source>
        <dbReference type="EMBL" id="HHK67848.1"/>
    </source>
</evidence>
<sequence>MLNRLNHEYIKKDRCDAVVIGGGVVGLLTAYMLNLDHMNVVVVAGKDVKKAASWGNAGYLAAGFGSPIPSAESISRIIKWMITSDSPIKISPKFLITETTPKGWLTKYLKKSKQITSLDYASTVRQLCVEGVRLLKKVIDELKLSTDLRHDGILEVYLSERKLTDHLQLLENNRRLGIDFKHLDAKECLENNPLLSKDVVGGVLFTEDLSLNPSKLILSLRMALAQQTGIKILDEEVEKVYTVGRRVSSVRLSDQSSLTAPVYVICAGVNTRQLLSQLGVTLPIVPAYGYMVMTEPVDDKLRWPIVGGEFRLAMSQTVEGNLRATGFFELRHSLHQPSEKRFDHLLRKASQYVPVFAKLSLLEKWFAARPCTPDGIPYVGRVKYDNLLVAAGHCRLGLTMAASTAKLVADLIAGRDNPFGLLLSPAREAS</sequence>
<gene>
    <name evidence="2" type="ORF">ENM11_01655</name>
</gene>
<dbReference type="EMBL" id="DRWN01000014">
    <property type="protein sequence ID" value="HHK67848.1"/>
    <property type="molecule type" value="Genomic_DNA"/>
</dbReference>
<name>A0A7C5QCH1_CALS0</name>
<comment type="caution">
    <text evidence="2">The sequence shown here is derived from an EMBL/GenBank/DDBJ whole genome shotgun (WGS) entry which is preliminary data.</text>
</comment>
<dbReference type="SUPFAM" id="SSF51905">
    <property type="entry name" value="FAD/NAD(P)-binding domain"/>
    <property type="match status" value="1"/>
</dbReference>
<dbReference type="PANTHER" id="PTHR13847">
    <property type="entry name" value="SARCOSINE DEHYDROGENASE-RELATED"/>
    <property type="match status" value="1"/>
</dbReference>
<reference evidence="2" key="1">
    <citation type="journal article" date="2020" name="mSystems">
        <title>Genome- and Community-Level Interaction Insights into Carbon Utilization and Element Cycling Functions of Hydrothermarchaeota in Hydrothermal Sediment.</title>
        <authorList>
            <person name="Zhou Z."/>
            <person name="Liu Y."/>
            <person name="Xu W."/>
            <person name="Pan J."/>
            <person name="Luo Z.H."/>
            <person name="Li M."/>
        </authorList>
    </citation>
    <scope>NUCLEOTIDE SEQUENCE [LARGE SCALE GENOMIC DNA]</scope>
    <source>
        <strain evidence="2">SpSt-1056</strain>
    </source>
</reference>
<dbReference type="InterPro" id="IPR006076">
    <property type="entry name" value="FAD-dep_OxRdtase"/>
</dbReference>
<protein>
    <submittedName>
        <fullName evidence="2">FAD-binding oxidoreductase</fullName>
    </submittedName>
</protein>